<proteinExistence type="inferred from homology"/>
<evidence type="ECO:0000256" key="2">
    <source>
        <dbReference type="ARBA" id="ARBA00000711"/>
    </source>
</evidence>
<dbReference type="Gene3D" id="3.40.50.300">
    <property type="entry name" value="P-loop containing nucleotide triphosphate hydrolases"/>
    <property type="match status" value="1"/>
</dbReference>
<evidence type="ECO:0000256" key="5">
    <source>
        <dbReference type="ARBA" id="ARBA00004692"/>
    </source>
</evidence>
<dbReference type="GO" id="GO:0009236">
    <property type="term" value="P:cobalamin biosynthetic process"/>
    <property type="evidence" value="ECO:0007669"/>
    <property type="project" value="UniProtKB-UniPathway"/>
</dbReference>
<comment type="function">
    <text evidence="4">Catalyzes ATP-dependent phosphorylation of adenosylcobinamide and addition of GMP to adenosylcobinamide phosphate.</text>
</comment>
<organism evidence="20 21">
    <name type="scientific">Prochlorococcus marinus str. MIT 9116</name>
    <dbReference type="NCBI Taxonomy" id="167544"/>
    <lineage>
        <taxon>Bacteria</taxon>
        <taxon>Bacillati</taxon>
        <taxon>Cyanobacteriota</taxon>
        <taxon>Cyanophyceae</taxon>
        <taxon>Synechococcales</taxon>
        <taxon>Prochlorococcaceae</taxon>
        <taxon>Prochlorococcus</taxon>
    </lineage>
</organism>
<dbReference type="UniPathway" id="UPA00148">
    <property type="reaction ID" value="UER00236"/>
</dbReference>
<dbReference type="PANTHER" id="PTHR34848:SF1">
    <property type="entry name" value="BIFUNCTIONAL ADENOSYLCOBALAMIN BIOSYNTHESIS PROTEIN COBU"/>
    <property type="match status" value="1"/>
</dbReference>
<accession>A0A0A1ZQI4</accession>
<dbReference type="OrthoDB" id="9799422at2"/>
<dbReference type="InterPro" id="IPR027417">
    <property type="entry name" value="P-loop_NTPase"/>
</dbReference>
<keyword evidence="10" id="KW-0169">Cobalamin biosynthesis</keyword>
<reference evidence="21" key="1">
    <citation type="journal article" date="2014" name="Sci. Data">
        <title>Genomes of diverse isolates of the marine cyanobacterium Prochlorococcus.</title>
        <authorList>
            <person name="Biller S."/>
            <person name="Berube P."/>
            <person name="Thompson J."/>
            <person name="Kelly L."/>
            <person name="Roggensack S."/>
            <person name="Awad L."/>
            <person name="Roache-Johnson K."/>
            <person name="Ding H."/>
            <person name="Giovannoni S.J."/>
            <person name="Moore L.R."/>
            <person name="Chisholm S.W."/>
        </authorList>
    </citation>
    <scope>NUCLEOTIDE SEQUENCE [LARGE SCALE GENOMIC DNA]</scope>
</reference>
<dbReference type="PANTHER" id="PTHR34848">
    <property type="match status" value="1"/>
</dbReference>
<keyword evidence="12 19" id="KW-0547">Nucleotide-binding</keyword>
<dbReference type="GO" id="GO:0005525">
    <property type="term" value="F:GTP binding"/>
    <property type="evidence" value="ECO:0007669"/>
    <property type="project" value="UniProtKB-KW"/>
</dbReference>
<dbReference type="GO" id="GO:0043752">
    <property type="term" value="F:adenosylcobinamide kinase activity"/>
    <property type="evidence" value="ECO:0007669"/>
    <property type="project" value="UniProtKB-EC"/>
</dbReference>
<evidence type="ECO:0000256" key="13">
    <source>
        <dbReference type="ARBA" id="ARBA00022777"/>
    </source>
</evidence>
<evidence type="ECO:0000256" key="9">
    <source>
        <dbReference type="ARBA" id="ARBA00012523"/>
    </source>
</evidence>
<dbReference type="EC" id="2.7.7.62" evidence="9"/>
<dbReference type="RefSeq" id="WP_032514398.1">
    <property type="nucleotide sequence ID" value="NZ_JNAJ01000017.1"/>
</dbReference>
<keyword evidence="15 19" id="KW-0342">GTP-binding</keyword>
<dbReference type="Pfam" id="PF02283">
    <property type="entry name" value="CobU"/>
    <property type="match status" value="1"/>
</dbReference>
<dbReference type="GO" id="GO:0005524">
    <property type="term" value="F:ATP binding"/>
    <property type="evidence" value="ECO:0007669"/>
    <property type="project" value="UniProtKB-KW"/>
</dbReference>
<feature type="binding site" evidence="19">
    <location>
        <position position="92"/>
    </location>
    <ligand>
        <name>GTP</name>
        <dbReference type="ChEBI" id="CHEBI:37565"/>
    </ligand>
</feature>
<comment type="catalytic activity">
    <reaction evidence="2">
        <text>adenosylcob(III)inamide phosphate + GTP + H(+) = adenosylcob(III)inamide-GDP + diphosphate</text>
        <dbReference type="Rhea" id="RHEA:22712"/>
        <dbReference type="ChEBI" id="CHEBI:15378"/>
        <dbReference type="ChEBI" id="CHEBI:33019"/>
        <dbReference type="ChEBI" id="CHEBI:37565"/>
        <dbReference type="ChEBI" id="CHEBI:58502"/>
        <dbReference type="ChEBI" id="CHEBI:60487"/>
        <dbReference type="EC" id="2.7.7.62"/>
    </reaction>
</comment>
<keyword evidence="11 20" id="KW-0808">Transferase</keyword>
<feature type="active site" description="GMP-histidine intermediate" evidence="18">
    <location>
        <position position="62"/>
    </location>
</feature>
<evidence type="ECO:0000256" key="1">
    <source>
        <dbReference type="ARBA" id="ARBA00000312"/>
    </source>
</evidence>
<comment type="catalytic activity">
    <reaction evidence="1">
        <text>adenosylcob(III)inamide + ATP = adenosylcob(III)inamide phosphate + ADP + H(+)</text>
        <dbReference type="Rhea" id="RHEA:15769"/>
        <dbReference type="ChEBI" id="CHEBI:2480"/>
        <dbReference type="ChEBI" id="CHEBI:15378"/>
        <dbReference type="ChEBI" id="CHEBI:30616"/>
        <dbReference type="ChEBI" id="CHEBI:58502"/>
        <dbReference type="ChEBI" id="CHEBI:456216"/>
        <dbReference type="EC" id="2.7.1.156"/>
    </reaction>
</comment>
<keyword evidence="14" id="KW-0067">ATP-binding</keyword>
<dbReference type="GO" id="GO:0008820">
    <property type="term" value="F:cobinamide phosphate guanylyltransferase activity"/>
    <property type="evidence" value="ECO:0007669"/>
    <property type="project" value="UniProtKB-EC"/>
</dbReference>
<feature type="binding site" evidence="19">
    <location>
        <begin position="44"/>
        <end position="46"/>
    </location>
    <ligand>
        <name>GTP</name>
        <dbReference type="ChEBI" id="CHEBI:37565"/>
    </ligand>
</feature>
<keyword evidence="13" id="KW-0418">Kinase</keyword>
<comment type="similarity">
    <text evidence="7">Belongs to the CobU/CobP family.</text>
</comment>
<sequence>MNSNNSSLSDKSSKIIFITGGTKSGKSAFAEHLAKNIKKLSYVALSENNPDDKEWQNKIKSHRKRRPKDWKLIETTNLLNTLNKEVGPLLIDSIGGFVMETIEREHKEWLIKMESLISFLKKRKSITFIVGEQVGWSLVSEYKIGNTYIERIGELQKRITTLSKDNWLAINGRAIKIDEISLEIPT</sequence>
<feature type="binding site" evidence="19">
    <location>
        <position position="74"/>
    </location>
    <ligand>
        <name>GTP</name>
        <dbReference type="ChEBI" id="CHEBI:37565"/>
    </ligand>
</feature>
<evidence type="ECO:0000256" key="11">
    <source>
        <dbReference type="ARBA" id="ARBA00022679"/>
    </source>
</evidence>
<evidence type="ECO:0000256" key="3">
    <source>
        <dbReference type="ARBA" id="ARBA00001522"/>
    </source>
</evidence>
<keyword evidence="20" id="KW-0548">Nucleotidyltransferase</keyword>
<dbReference type="EMBL" id="JNAJ01000017">
    <property type="protein sequence ID" value="KGF90443.1"/>
    <property type="molecule type" value="Genomic_DNA"/>
</dbReference>
<gene>
    <name evidence="20" type="ORF">EU93_1614</name>
</gene>
<dbReference type="EC" id="2.7.1.156" evidence="8"/>
<evidence type="ECO:0000313" key="20">
    <source>
        <dbReference type="EMBL" id="KGF90443.1"/>
    </source>
</evidence>
<evidence type="ECO:0000256" key="6">
    <source>
        <dbReference type="ARBA" id="ARBA00005159"/>
    </source>
</evidence>
<dbReference type="SUPFAM" id="SSF52540">
    <property type="entry name" value="P-loop containing nucleoside triphosphate hydrolases"/>
    <property type="match status" value="1"/>
</dbReference>
<dbReference type="Proteomes" id="UP000030491">
    <property type="component" value="Unassembled WGS sequence"/>
</dbReference>
<feature type="binding site" evidence="19">
    <location>
        <begin position="20"/>
        <end position="27"/>
    </location>
    <ligand>
        <name>GTP</name>
        <dbReference type="ChEBI" id="CHEBI:37565"/>
    </ligand>
</feature>
<evidence type="ECO:0000256" key="15">
    <source>
        <dbReference type="ARBA" id="ARBA00023134"/>
    </source>
</evidence>
<evidence type="ECO:0000256" key="7">
    <source>
        <dbReference type="ARBA" id="ARBA00007490"/>
    </source>
</evidence>
<comment type="pathway">
    <text evidence="5">Cofactor biosynthesis; adenosylcobalamin biosynthesis; adenosylcobalamin from cob(II)yrinate a,c-diamide: step 6/7.</text>
</comment>
<protein>
    <recommendedName>
        <fullName evidence="16">Adenosylcobinamide kinase</fullName>
        <ecNumber evidence="8">2.7.1.156</ecNumber>
        <ecNumber evidence="9">2.7.7.62</ecNumber>
    </recommendedName>
    <alternativeName>
        <fullName evidence="17">Adenosylcobinamide-phosphate guanylyltransferase</fullName>
    </alternativeName>
</protein>
<evidence type="ECO:0000256" key="17">
    <source>
        <dbReference type="ARBA" id="ARBA00030571"/>
    </source>
</evidence>
<evidence type="ECO:0000256" key="10">
    <source>
        <dbReference type="ARBA" id="ARBA00022573"/>
    </source>
</evidence>
<evidence type="ECO:0000256" key="19">
    <source>
        <dbReference type="PIRSR" id="PIRSR006135-2"/>
    </source>
</evidence>
<evidence type="ECO:0000256" key="18">
    <source>
        <dbReference type="PIRSR" id="PIRSR006135-1"/>
    </source>
</evidence>
<dbReference type="PIRSF" id="PIRSF006135">
    <property type="entry name" value="CobU"/>
    <property type="match status" value="1"/>
</dbReference>
<dbReference type="AlphaFoldDB" id="A0A0A1ZQI4"/>
<comment type="catalytic activity">
    <reaction evidence="3">
        <text>adenosylcob(III)inamide + GTP = adenosylcob(III)inamide phosphate + GDP + H(+)</text>
        <dbReference type="Rhea" id="RHEA:15765"/>
        <dbReference type="ChEBI" id="CHEBI:2480"/>
        <dbReference type="ChEBI" id="CHEBI:15378"/>
        <dbReference type="ChEBI" id="CHEBI:37565"/>
        <dbReference type="ChEBI" id="CHEBI:58189"/>
        <dbReference type="ChEBI" id="CHEBI:58502"/>
        <dbReference type="EC" id="2.7.1.156"/>
    </reaction>
</comment>
<evidence type="ECO:0000256" key="14">
    <source>
        <dbReference type="ARBA" id="ARBA00022840"/>
    </source>
</evidence>
<dbReference type="InterPro" id="IPR003203">
    <property type="entry name" value="CobU/CobP"/>
</dbReference>
<comment type="pathway">
    <text evidence="6">Cofactor biosynthesis; adenosylcobalamin biosynthesis; adenosylcobalamin from cob(II)yrinate a,c-diamide: step 5/7.</text>
</comment>
<evidence type="ECO:0000256" key="12">
    <source>
        <dbReference type="ARBA" id="ARBA00022741"/>
    </source>
</evidence>
<name>A0A0A1ZQI4_PROMR</name>
<feature type="binding site" evidence="19">
    <location>
        <begin position="63"/>
        <end position="66"/>
    </location>
    <ligand>
        <name>GTP</name>
        <dbReference type="ChEBI" id="CHEBI:37565"/>
    </ligand>
</feature>
<evidence type="ECO:0000256" key="16">
    <source>
        <dbReference type="ARBA" id="ARBA00029570"/>
    </source>
</evidence>
<comment type="caution">
    <text evidence="20">The sequence shown here is derived from an EMBL/GenBank/DDBJ whole genome shotgun (WGS) entry which is preliminary data.</text>
</comment>
<evidence type="ECO:0000256" key="4">
    <source>
        <dbReference type="ARBA" id="ARBA00003889"/>
    </source>
</evidence>
<evidence type="ECO:0000256" key="8">
    <source>
        <dbReference type="ARBA" id="ARBA00012016"/>
    </source>
</evidence>
<evidence type="ECO:0000313" key="21">
    <source>
        <dbReference type="Proteomes" id="UP000030491"/>
    </source>
</evidence>